<dbReference type="PANTHER" id="PTHR45453:SF1">
    <property type="entry name" value="PHOSPHATE REGULON SENSOR PROTEIN PHOR"/>
    <property type="match status" value="1"/>
</dbReference>
<dbReference type="Pfam" id="PF02518">
    <property type="entry name" value="HATPase_c"/>
    <property type="match status" value="1"/>
</dbReference>
<comment type="caution">
    <text evidence="10">The sequence shown here is derived from an EMBL/GenBank/DDBJ whole genome shotgun (WGS) entry which is preliminary data.</text>
</comment>
<sequence length="293" mass="30676">MATAAVAAVLLAGLVAVAALYARELMRVTAFLRELPEDSNLLLSAPLPLPGLKGLVGAVNQRIGARRREAAAALAREGEFHQGLASLSHDIRTPLAGAKGYLQLAADEEAGPQQQAYLRAAEARLEVMQGLLDQLFAYTQSMAAHGAPAGQVDAVAVLGEVLLGNFPVFEERGWQPEVALGKEPLPLMADGDALARVFENVVGNALAHGAPPFSVVREGRALRFRNGLPEGARPDAARVFERFYRGDASRGSAGAGLGLAVVKNLCDGMGVQASAQVEDGAFQLVLEFPAPAL</sequence>
<dbReference type="InterPro" id="IPR036890">
    <property type="entry name" value="HATPase_C_sf"/>
</dbReference>
<keyword evidence="6 10" id="KW-0418">Kinase</keyword>
<dbReference type="SMART" id="SM00387">
    <property type="entry name" value="HATPase_c"/>
    <property type="match status" value="1"/>
</dbReference>
<dbReference type="RefSeq" id="WP_123185499.1">
    <property type="nucleotide sequence ID" value="NZ_CAOKAH010000002.1"/>
</dbReference>
<evidence type="ECO:0000256" key="6">
    <source>
        <dbReference type="ARBA" id="ARBA00022777"/>
    </source>
</evidence>
<evidence type="ECO:0000313" key="11">
    <source>
        <dbReference type="Proteomes" id="UP000530850"/>
    </source>
</evidence>
<dbReference type="Gene3D" id="1.10.287.130">
    <property type="match status" value="1"/>
</dbReference>
<dbReference type="InterPro" id="IPR003661">
    <property type="entry name" value="HisK_dim/P_dom"/>
</dbReference>
<dbReference type="Gene3D" id="3.30.565.10">
    <property type="entry name" value="Histidine kinase-like ATPase, C-terminal domain"/>
    <property type="match status" value="1"/>
</dbReference>
<dbReference type="EC" id="2.7.13.3" evidence="3"/>
<evidence type="ECO:0000256" key="2">
    <source>
        <dbReference type="ARBA" id="ARBA00004236"/>
    </source>
</evidence>
<dbReference type="GO" id="GO:0016036">
    <property type="term" value="P:cellular response to phosphate starvation"/>
    <property type="evidence" value="ECO:0007669"/>
    <property type="project" value="TreeGrafter"/>
</dbReference>
<evidence type="ECO:0000256" key="8">
    <source>
        <dbReference type="ARBA" id="ARBA00039401"/>
    </source>
</evidence>
<dbReference type="EMBL" id="JACHYA010000002">
    <property type="protein sequence ID" value="MBB3171082.1"/>
    <property type="molecule type" value="Genomic_DNA"/>
</dbReference>
<evidence type="ECO:0000256" key="1">
    <source>
        <dbReference type="ARBA" id="ARBA00000085"/>
    </source>
</evidence>
<reference evidence="10 11" key="1">
    <citation type="submission" date="2020-08" db="EMBL/GenBank/DDBJ databases">
        <title>Sequencing the genomes of 1000 actinobacteria strains.</title>
        <authorList>
            <person name="Klenk H.-P."/>
        </authorList>
    </citation>
    <scope>NUCLEOTIDE SEQUENCE [LARGE SCALE GENOMIC DNA]</scope>
    <source>
        <strain evidence="10 11">DSM 22242</strain>
    </source>
</reference>
<dbReference type="InterPro" id="IPR005467">
    <property type="entry name" value="His_kinase_dom"/>
</dbReference>
<dbReference type="InterPro" id="IPR050351">
    <property type="entry name" value="BphY/WalK/GraS-like"/>
</dbReference>
<evidence type="ECO:0000259" key="9">
    <source>
        <dbReference type="PROSITE" id="PS50109"/>
    </source>
</evidence>
<dbReference type="Pfam" id="PF00512">
    <property type="entry name" value="HisKA"/>
    <property type="match status" value="1"/>
</dbReference>
<dbReference type="InterPro" id="IPR003594">
    <property type="entry name" value="HATPase_dom"/>
</dbReference>
<evidence type="ECO:0000256" key="3">
    <source>
        <dbReference type="ARBA" id="ARBA00012438"/>
    </source>
</evidence>
<dbReference type="PANTHER" id="PTHR45453">
    <property type="entry name" value="PHOSPHATE REGULON SENSOR PROTEIN PHOR"/>
    <property type="match status" value="1"/>
</dbReference>
<dbReference type="GO" id="GO:0004721">
    <property type="term" value="F:phosphoprotein phosphatase activity"/>
    <property type="evidence" value="ECO:0007669"/>
    <property type="project" value="TreeGrafter"/>
</dbReference>
<keyword evidence="7" id="KW-0902">Two-component regulatory system</keyword>
<dbReference type="PROSITE" id="PS50109">
    <property type="entry name" value="HIS_KIN"/>
    <property type="match status" value="1"/>
</dbReference>
<gene>
    <name evidence="10" type="ORF">FHR31_000894</name>
</gene>
<comment type="catalytic activity">
    <reaction evidence="1">
        <text>ATP + protein L-histidine = ADP + protein N-phospho-L-histidine.</text>
        <dbReference type="EC" id="2.7.13.3"/>
    </reaction>
</comment>
<dbReference type="GO" id="GO:0000155">
    <property type="term" value="F:phosphorelay sensor kinase activity"/>
    <property type="evidence" value="ECO:0007669"/>
    <property type="project" value="InterPro"/>
</dbReference>
<dbReference type="SMART" id="SM00388">
    <property type="entry name" value="HisKA"/>
    <property type="match status" value="1"/>
</dbReference>
<organism evidence="10 11">
    <name type="scientific">Parvibacter caecicola</name>
    <dbReference type="NCBI Taxonomy" id="747645"/>
    <lineage>
        <taxon>Bacteria</taxon>
        <taxon>Bacillati</taxon>
        <taxon>Actinomycetota</taxon>
        <taxon>Coriobacteriia</taxon>
        <taxon>Coriobacteriales</taxon>
        <taxon>Coriobacteriaceae</taxon>
        <taxon>Parvibacter</taxon>
    </lineage>
</organism>
<evidence type="ECO:0000256" key="7">
    <source>
        <dbReference type="ARBA" id="ARBA00023012"/>
    </source>
</evidence>
<dbReference type="GeneID" id="93356805"/>
<proteinExistence type="predicted"/>
<dbReference type="InterPro" id="IPR036097">
    <property type="entry name" value="HisK_dim/P_sf"/>
</dbReference>
<accession>A0A7W5D1D3</accession>
<evidence type="ECO:0000313" key="10">
    <source>
        <dbReference type="EMBL" id="MBB3171082.1"/>
    </source>
</evidence>
<feature type="domain" description="Histidine kinase" evidence="9">
    <location>
        <begin position="86"/>
        <end position="292"/>
    </location>
</feature>
<dbReference type="AlphaFoldDB" id="A0A7W5D1D3"/>
<keyword evidence="5" id="KW-0808">Transferase</keyword>
<evidence type="ECO:0000256" key="4">
    <source>
        <dbReference type="ARBA" id="ARBA00022553"/>
    </source>
</evidence>
<protein>
    <recommendedName>
        <fullName evidence="8">Sensor-like histidine kinase SenX3</fullName>
        <ecNumber evidence="3">2.7.13.3</ecNumber>
    </recommendedName>
</protein>
<keyword evidence="4" id="KW-0597">Phosphoprotein</keyword>
<dbReference type="CDD" id="cd00082">
    <property type="entry name" value="HisKA"/>
    <property type="match status" value="1"/>
</dbReference>
<comment type="subcellular location">
    <subcellularLocation>
        <location evidence="2">Cell membrane</location>
    </subcellularLocation>
</comment>
<evidence type="ECO:0000256" key="5">
    <source>
        <dbReference type="ARBA" id="ARBA00022679"/>
    </source>
</evidence>
<dbReference type="InterPro" id="IPR008358">
    <property type="entry name" value="Sig_transdc_His_kin/Pase_MprB"/>
</dbReference>
<dbReference type="PRINTS" id="PR01780">
    <property type="entry name" value="LANTIREGPROT"/>
</dbReference>
<dbReference type="GO" id="GO:0005886">
    <property type="term" value="C:plasma membrane"/>
    <property type="evidence" value="ECO:0007669"/>
    <property type="project" value="UniProtKB-SubCell"/>
</dbReference>
<dbReference type="CDD" id="cd00075">
    <property type="entry name" value="HATPase"/>
    <property type="match status" value="1"/>
</dbReference>
<dbReference type="Proteomes" id="UP000530850">
    <property type="component" value="Unassembled WGS sequence"/>
</dbReference>
<dbReference type="SUPFAM" id="SSF55874">
    <property type="entry name" value="ATPase domain of HSP90 chaperone/DNA topoisomerase II/histidine kinase"/>
    <property type="match status" value="1"/>
</dbReference>
<dbReference type="SUPFAM" id="SSF47384">
    <property type="entry name" value="Homodimeric domain of signal transducing histidine kinase"/>
    <property type="match status" value="1"/>
</dbReference>
<name>A0A7W5D1D3_9ACTN</name>